<dbReference type="InterPro" id="IPR018365">
    <property type="entry name" value="Cell_cycle_FtsW-rel_CS"/>
</dbReference>
<dbReference type="EC" id="2.4.99.28" evidence="16"/>
<organism evidence="17 18">
    <name type="scientific">Snodgrassella alvi</name>
    <dbReference type="NCBI Taxonomy" id="1196083"/>
    <lineage>
        <taxon>Bacteria</taxon>
        <taxon>Pseudomonadati</taxon>
        <taxon>Pseudomonadota</taxon>
        <taxon>Betaproteobacteria</taxon>
        <taxon>Neisseriales</taxon>
        <taxon>Neisseriaceae</taxon>
        <taxon>Snodgrassella</taxon>
    </lineage>
</organism>
<feature type="transmembrane region" description="Helical" evidence="16">
    <location>
        <begin position="272"/>
        <end position="298"/>
    </location>
</feature>
<evidence type="ECO:0000313" key="17">
    <source>
        <dbReference type="EMBL" id="PIT59666.1"/>
    </source>
</evidence>
<dbReference type="EMBL" id="MEIU01000057">
    <property type="protein sequence ID" value="PIT59666.1"/>
    <property type="molecule type" value="Genomic_DNA"/>
</dbReference>
<feature type="transmembrane region" description="Helical" evidence="16">
    <location>
        <begin position="196"/>
        <end position="213"/>
    </location>
</feature>
<dbReference type="GO" id="GO:0015648">
    <property type="term" value="F:lipid-linked peptidoglycan transporter activity"/>
    <property type="evidence" value="ECO:0007669"/>
    <property type="project" value="TreeGrafter"/>
</dbReference>
<dbReference type="GO" id="GO:0071555">
    <property type="term" value="P:cell wall organization"/>
    <property type="evidence" value="ECO:0007669"/>
    <property type="project" value="UniProtKB-KW"/>
</dbReference>
<dbReference type="GO" id="GO:0008955">
    <property type="term" value="F:peptidoglycan glycosyltransferase activity"/>
    <property type="evidence" value="ECO:0007669"/>
    <property type="project" value="UniProtKB-UniRule"/>
</dbReference>
<feature type="transmembrane region" description="Helical" evidence="16">
    <location>
        <begin position="54"/>
        <end position="73"/>
    </location>
</feature>
<reference evidence="17 18" key="1">
    <citation type="journal article" date="2017" name="MBio">
        <title>Type VI secretion-mediated competition in the bee gut microbiome.</title>
        <authorList>
            <person name="Steele M.I."/>
            <person name="Kwong W.K."/>
            <person name="Powell J.E."/>
            <person name="Whiteley M."/>
            <person name="Moran N.A."/>
        </authorList>
    </citation>
    <scope>NUCLEOTIDE SEQUENCE [LARGE SCALE GENOMIC DNA]</scope>
    <source>
        <strain evidence="17 18">HK3</strain>
    </source>
</reference>
<keyword evidence="12 16" id="KW-0131">Cell cycle</keyword>
<dbReference type="PANTHER" id="PTHR30474:SF2">
    <property type="entry name" value="PEPTIDOGLYCAN GLYCOSYLTRANSFERASE FTSW-RELATED"/>
    <property type="match status" value="1"/>
</dbReference>
<comment type="catalytic activity">
    <reaction evidence="15 16">
        <text>[GlcNAc-(1-&gt;4)-Mur2Ac(oyl-L-Ala-gamma-D-Glu-L-Lys-D-Ala-D-Ala)](n)-di-trans,octa-cis-undecaprenyl diphosphate + beta-D-GlcNAc-(1-&gt;4)-Mur2Ac(oyl-L-Ala-gamma-D-Glu-L-Lys-D-Ala-D-Ala)-di-trans,octa-cis-undecaprenyl diphosphate = [GlcNAc-(1-&gt;4)-Mur2Ac(oyl-L-Ala-gamma-D-Glu-L-Lys-D-Ala-D-Ala)](n+1)-di-trans,octa-cis-undecaprenyl diphosphate + di-trans,octa-cis-undecaprenyl diphosphate + H(+)</text>
        <dbReference type="Rhea" id="RHEA:23708"/>
        <dbReference type="Rhea" id="RHEA-COMP:9602"/>
        <dbReference type="Rhea" id="RHEA-COMP:9603"/>
        <dbReference type="ChEBI" id="CHEBI:15378"/>
        <dbReference type="ChEBI" id="CHEBI:58405"/>
        <dbReference type="ChEBI" id="CHEBI:60033"/>
        <dbReference type="ChEBI" id="CHEBI:78435"/>
        <dbReference type="EC" id="2.4.99.28"/>
    </reaction>
</comment>
<evidence type="ECO:0000256" key="1">
    <source>
        <dbReference type="ARBA" id="ARBA00004651"/>
    </source>
</evidence>
<keyword evidence="3 16" id="KW-1003">Cell membrane</keyword>
<proteinExistence type="inferred from homology"/>
<feature type="transmembrane region" description="Helical" evidence="16">
    <location>
        <begin position="152"/>
        <end position="168"/>
    </location>
</feature>
<dbReference type="GO" id="GO:0005886">
    <property type="term" value="C:plasma membrane"/>
    <property type="evidence" value="ECO:0007669"/>
    <property type="project" value="UniProtKB-SubCell"/>
</dbReference>
<evidence type="ECO:0000256" key="7">
    <source>
        <dbReference type="ARBA" id="ARBA00022692"/>
    </source>
</evidence>
<evidence type="ECO:0000256" key="5">
    <source>
        <dbReference type="ARBA" id="ARBA00022676"/>
    </source>
</evidence>
<keyword evidence="8 16" id="KW-0133">Cell shape</keyword>
<evidence type="ECO:0000313" key="18">
    <source>
        <dbReference type="Proteomes" id="UP000230463"/>
    </source>
</evidence>
<feature type="transmembrane region" description="Helical" evidence="16">
    <location>
        <begin position="85"/>
        <end position="104"/>
    </location>
</feature>
<dbReference type="HAMAP" id="MF_00913">
    <property type="entry name" value="PGT_FtsW_proteobact"/>
    <property type="match status" value="1"/>
</dbReference>
<keyword evidence="6 16" id="KW-0808">Transferase</keyword>
<dbReference type="GO" id="GO:0008360">
    <property type="term" value="P:regulation of cell shape"/>
    <property type="evidence" value="ECO:0007669"/>
    <property type="project" value="UniProtKB-KW"/>
</dbReference>
<feature type="transmembrane region" description="Helical" evidence="16">
    <location>
        <begin position="23"/>
        <end position="42"/>
    </location>
</feature>
<keyword evidence="9 16" id="KW-0573">Peptidoglycan synthesis</keyword>
<keyword evidence="10 16" id="KW-1133">Transmembrane helix</keyword>
<feature type="transmembrane region" description="Helical" evidence="16">
    <location>
        <begin position="348"/>
        <end position="369"/>
    </location>
</feature>
<dbReference type="InterPro" id="IPR001182">
    <property type="entry name" value="FtsW/RodA"/>
</dbReference>
<dbReference type="AlphaFoldDB" id="A0A855FUT5"/>
<dbReference type="GO" id="GO:0032153">
    <property type="term" value="C:cell division site"/>
    <property type="evidence" value="ECO:0007669"/>
    <property type="project" value="UniProtKB-UniRule"/>
</dbReference>
<name>A0A855FUT5_9NEIS</name>
<dbReference type="Proteomes" id="UP000230463">
    <property type="component" value="Unassembled WGS sequence"/>
</dbReference>
<dbReference type="GO" id="GO:0043093">
    <property type="term" value="P:FtsZ-dependent cytokinesis"/>
    <property type="evidence" value="ECO:0007669"/>
    <property type="project" value="UniProtKB-UniRule"/>
</dbReference>
<evidence type="ECO:0000256" key="15">
    <source>
        <dbReference type="ARBA" id="ARBA00049902"/>
    </source>
</evidence>
<evidence type="ECO:0000256" key="3">
    <source>
        <dbReference type="ARBA" id="ARBA00022475"/>
    </source>
</evidence>
<evidence type="ECO:0000256" key="13">
    <source>
        <dbReference type="ARBA" id="ARBA00023316"/>
    </source>
</evidence>
<evidence type="ECO:0000256" key="11">
    <source>
        <dbReference type="ARBA" id="ARBA00023136"/>
    </source>
</evidence>
<protein>
    <recommendedName>
        <fullName evidence="16">Probable peptidoglycan glycosyltransferase FtsW</fullName>
        <shortName evidence="16">PGT</shortName>
        <ecNumber evidence="16">2.4.99.28</ecNumber>
    </recommendedName>
    <alternativeName>
        <fullName evidence="16">Cell division protein FtsW</fullName>
    </alternativeName>
    <alternativeName>
        <fullName evidence="16">Cell wall polymerase</fullName>
    </alternativeName>
    <alternativeName>
        <fullName evidence="16">Peptidoglycan polymerase</fullName>
        <shortName evidence="16">PG polymerase</shortName>
    </alternativeName>
</protein>
<keyword evidence="7 16" id="KW-0812">Transmembrane</keyword>
<dbReference type="PROSITE" id="PS00428">
    <property type="entry name" value="FTSW_RODA_SPOVE"/>
    <property type="match status" value="1"/>
</dbReference>
<gene>
    <name evidence="16" type="primary">ftsW</name>
    <name evidence="17" type="ORF">BHC57_05025</name>
</gene>
<evidence type="ECO:0000256" key="6">
    <source>
        <dbReference type="ARBA" id="ARBA00022679"/>
    </source>
</evidence>
<dbReference type="PANTHER" id="PTHR30474">
    <property type="entry name" value="CELL CYCLE PROTEIN"/>
    <property type="match status" value="1"/>
</dbReference>
<dbReference type="RefSeq" id="WP_100123587.1">
    <property type="nucleotide sequence ID" value="NZ_MEIO01000055.1"/>
</dbReference>
<keyword evidence="5 16" id="KW-0328">Glycosyltransferase</keyword>
<feature type="transmembrane region" description="Helical" evidence="16">
    <location>
        <begin position="174"/>
        <end position="191"/>
    </location>
</feature>
<feature type="transmembrane region" description="Helical" evidence="16">
    <location>
        <begin position="310"/>
        <end position="328"/>
    </location>
</feature>
<evidence type="ECO:0000256" key="2">
    <source>
        <dbReference type="ARBA" id="ARBA00004752"/>
    </source>
</evidence>
<accession>A0A855FUT5</accession>
<evidence type="ECO:0000256" key="4">
    <source>
        <dbReference type="ARBA" id="ARBA00022618"/>
    </source>
</evidence>
<keyword evidence="13 16" id="KW-0961">Cell wall biogenesis/degradation</keyword>
<evidence type="ECO:0000256" key="9">
    <source>
        <dbReference type="ARBA" id="ARBA00022984"/>
    </source>
</evidence>
<evidence type="ECO:0000256" key="12">
    <source>
        <dbReference type="ARBA" id="ARBA00023306"/>
    </source>
</evidence>
<comment type="function">
    <text evidence="16">Peptidoglycan polymerase that is essential for cell division.</text>
</comment>
<comment type="pathway">
    <text evidence="2 16">Cell wall biogenesis; peptidoglycan biosynthesis.</text>
</comment>
<evidence type="ECO:0000256" key="14">
    <source>
        <dbReference type="ARBA" id="ARBA00038053"/>
    </source>
</evidence>
<evidence type="ECO:0000256" key="10">
    <source>
        <dbReference type="ARBA" id="ARBA00022989"/>
    </source>
</evidence>
<keyword evidence="4 16" id="KW-0132">Cell division</keyword>
<comment type="subcellular location">
    <subcellularLocation>
        <location evidence="16">Cell inner membrane</location>
        <topology evidence="16">Multi-pass membrane protein</topology>
    </subcellularLocation>
    <subcellularLocation>
        <location evidence="1">Cell membrane</location>
        <topology evidence="1">Multi-pass membrane protein</topology>
    </subcellularLocation>
    <text evidence="16">Localizes to the division septum.</text>
</comment>
<comment type="similarity">
    <text evidence="14 16">Belongs to the SEDS family. FtsW subfamily.</text>
</comment>
<sequence length="384" mass="42830">MITESRLLDRNLLRRGDTFDQSLLWMVVLMASFSLIMVYSASVAYAKHDGGSTYFYLIRQTVFLLCGGILACVAARIPLRTWKKLTPLVLLFSIFLLILVLVMGREINGAKRWINVGMINIQPTEVFKLAIILYLSSFFTRRAEILKEFRKVWFAGIPIGLGLGLIMLEPDFGSFVVVSVIAVGLLFLAGLPFRWFMAVVGFGLLAMIMLVLFEPYRVARIAGFLDPWADPLGKGYQLTHSLMAIGRGGWFGVGLGASLEKRFYLPEAHTDFILAVIGEEFGFAGILVLMFCYIWLVIRAFSIGKQARDLELFYGSFVAKGIGIWLGIQSFFNIGVNIGLLPTKGLTLPLLSYGGSAAMIILICVGLLLRVDYENRRVMRGFKV</sequence>
<comment type="caution">
    <text evidence="17">The sequence shown here is derived from an EMBL/GenBank/DDBJ whole genome shotgun (WGS) entry which is preliminary data.</text>
</comment>
<keyword evidence="16" id="KW-0997">Cell inner membrane</keyword>
<dbReference type="Pfam" id="PF01098">
    <property type="entry name" value="FTSW_RODA_SPOVE"/>
    <property type="match status" value="1"/>
</dbReference>
<keyword evidence="11 16" id="KW-0472">Membrane</keyword>
<dbReference type="InterPro" id="IPR013437">
    <property type="entry name" value="FtsW"/>
</dbReference>
<dbReference type="UniPathway" id="UPA00219"/>
<evidence type="ECO:0000256" key="16">
    <source>
        <dbReference type="HAMAP-Rule" id="MF_00913"/>
    </source>
</evidence>
<dbReference type="NCBIfam" id="TIGR02614">
    <property type="entry name" value="ftsW"/>
    <property type="match status" value="1"/>
</dbReference>
<dbReference type="GO" id="GO:0009252">
    <property type="term" value="P:peptidoglycan biosynthetic process"/>
    <property type="evidence" value="ECO:0007669"/>
    <property type="project" value="UniProtKB-UniRule"/>
</dbReference>
<evidence type="ECO:0000256" key="8">
    <source>
        <dbReference type="ARBA" id="ARBA00022960"/>
    </source>
</evidence>
<feature type="transmembrane region" description="Helical" evidence="16">
    <location>
        <begin position="124"/>
        <end position="140"/>
    </location>
</feature>